<gene>
    <name evidence="2" type="ORF">OIU79_029740</name>
</gene>
<evidence type="ECO:0000256" key="1">
    <source>
        <dbReference type="SAM" id="Coils"/>
    </source>
</evidence>
<dbReference type="PANTHER" id="PTHR36080">
    <property type="entry name" value="DBJ|BAA96220.1"/>
    <property type="match status" value="1"/>
</dbReference>
<keyword evidence="3" id="KW-1185">Reference proteome</keyword>
<evidence type="ECO:0000313" key="2">
    <source>
        <dbReference type="EMBL" id="KAJ6748707.1"/>
    </source>
</evidence>
<organism evidence="2 3">
    <name type="scientific">Salix purpurea</name>
    <name type="common">Purple osier willow</name>
    <dbReference type="NCBI Taxonomy" id="77065"/>
    <lineage>
        <taxon>Eukaryota</taxon>
        <taxon>Viridiplantae</taxon>
        <taxon>Streptophyta</taxon>
        <taxon>Embryophyta</taxon>
        <taxon>Tracheophyta</taxon>
        <taxon>Spermatophyta</taxon>
        <taxon>Magnoliopsida</taxon>
        <taxon>eudicotyledons</taxon>
        <taxon>Gunneridae</taxon>
        <taxon>Pentapetalae</taxon>
        <taxon>rosids</taxon>
        <taxon>fabids</taxon>
        <taxon>Malpighiales</taxon>
        <taxon>Salicaceae</taxon>
        <taxon>Saliceae</taxon>
        <taxon>Salix</taxon>
    </lineage>
</organism>
<proteinExistence type="predicted"/>
<dbReference type="OrthoDB" id="1930465at2759"/>
<dbReference type="EMBL" id="JAPFFK010000008">
    <property type="protein sequence ID" value="KAJ6748707.1"/>
    <property type="molecule type" value="Genomic_DNA"/>
</dbReference>
<dbReference type="PANTHER" id="PTHR36080:SF1">
    <property type="entry name" value="DBJ|BAA96220.1"/>
    <property type="match status" value="1"/>
</dbReference>
<sequence length="329" mass="36920">MEEIEKGSKGVSEERWKGAVVNLTEMTSNLDSLQKLLLKKAVFVDDETFSKASLTSEQSRTIKVLEQRVQTLERELDAAISAAAHARAEKRQAEAAQKAAELRAQEITRELENTTKRVLPVYEKGRHGQEQQADCPLPLGLCKKNKEKLASFPVQSEYLCDAASNNCQKIVVASRNSKFEVEDISPMLSVIMGETERVYIEDYWSIYSVCKLLYYILTLTNFKYNVAPFAAEVFELHLEELHSKQDEISKRDTDIKLLEAIIQTLGGKESRSSNGRQFQEAIASSGYMIVANVSIHPAFNLFHCRSDSGSVNELNAANATNWLDNSKMA</sequence>
<reference evidence="2" key="1">
    <citation type="submission" date="2022-11" db="EMBL/GenBank/DDBJ databases">
        <authorList>
            <person name="Hyden B.L."/>
            <person name="Feng K."/>
            <person name="Yates T."/>
            <person name="Jawdy S."/>
            <person name="Smart L.B."/>
            <person name="Muchero W."/>
        </authorList>
    </citation>
    <scope>NUCLEOTIDE SEQUENCE</scope>
    <source>
        <tissue evidence="2">Shoot tip</tissue>
    </source>
</reference>
<dbReference type="AlphaFoldDB" id="A0A9Q0ZW38"/>
<protein>
    <submittedName>
        <fullName evidence="2">Uncharacterized protein</fullName>
    </submittedName>
</protein>
<comment type="caution">
    <text evidence="2">The sequence shown here is derived from an EMBL/GenBank/DDBJ whole genome shotgun (WGS) entry which is preliminary data.</text>
</comment>
<feature type="coiled-coil region" evidence="1">
    <location>
        <begin position="55"/>
        <end position="117"/>
    </location>
</feature>
<reference evidence="2" key="2">
    <citation type="journal article" date="2023" name="Int. J. Mol. Sci.">
        <title>De Novo Assembly and Annotation of 11 Diverse Shrub Willow (Salix) Genomes Reveals Novel Gene Organization in Sex-Linked Regions.</title>
        <authorList>
            <person name="Hyden B."/>
            <person name="Feng K."/>
            <person name="Yates T.B."/>
            <person name="Jawdy S."/>
            <person name="Cereghino C."/>
            <person name="Smart L.B."/>
            <person name="Muchero W."/>
        </authorList>
    </citation>
    <scope>NUCLEOTIDE SEQUENCE</scope>
    <source>
        <tissue evidence="2">Shoot tip</tissue>
    </source>
</reference>
<dbReference type="Proteomes" id="UP001151532">
    <property type="component" value="Chromosome 12"/>
</dbReference>
<keyword evidence="1" id="KW-0175">Coiled coil</keyword>
<accession>A0A9Q0ZW38</accession>
<evidence type="ECO:0000313" key="3">
    <source>
        <dbReference type="Proteomes" id="UP001151532"/>
    </source>
</evidence>
<name>A0A9Q0ZW38_SALPP</name>